<evidence type="ECO:0000256" key="1">
    <source>
        <dbReference type="SAM" id="MobiDB-lite"/>
    </source>
</evidence>
<dbReference type="OMA" id="RHATHPK"/>
<evidence type="ECO:0000313" key="2">
    <source>
        <dbReference type="EMBL" id="ABR17382.1"/>
    </source>
</evidence>
<feature type="compositionally biased region" description="Polar residues" evidence="1">
    <location>
        <begin position="193"/>
        <end position="204"/>
    </location>
</feature>
<name>B8LP02_PICSI</name>
<proteinExistence type="evidence at transcript level"/>
<feature type="region of interest" description="Disordered" evidence="1">
    <location>
        <begin position="242"/>
        <end position="308"/>
    </location>
</feature>
<accession>B8LP02</accession>
<feature type="compositionally biased region" description="Basic residues" evidence="1">
    <location>
        <begin position="73"/>
        <end position="84"/>
    </location>
</feature>
<feature type="region of interest" description="Disordered" evidence="1">
    <location>
        <begin position="193"/>
        <end position="219"/>
    </location>
</feature>
<feature type="region of interest" description="Disordered" evidence="1">
    <location>
        <begin position="73"/>
        <end position="105"/>
    </location>
</feature>
<reference evidence="2" key="1">
    <citation type="submission" date="2007-06" db="EMBL/GenBank/DDBJ databases">
        <title>Full length cDNA sequences from Sitka Spruce (Picea sitchensis).</title>
        <authorList>
            <person name="Ralph S.G."/>
            <person name="Chun H.E."/>
            <person name="Liao N."/>
            <person name="Ali J."/>
            <person name="Reid K."/>
            <person name="Kolosova N."/>
            <person name="Cooper N."/>
            <person name="Cullis C."/>
            <person name="Jancsik S."/>
            <person name="Moore R."/>
            <person name="Mayo M."/>
            <person name="Wagner S."/>
            <person name="Holt R.A."/>
            <person name="Jones S.J.M."/>
            <person name="Marra M.A."/>
            <person name="Ritland C.E."/>
            <person name="Ritland K."/>
            <person name="Bohlmann J."/>
        </authorList>
    </citation>
    <scope>NUCLEOTIDE SEQUENCE</scope>
    <source>
        <tissue evidence="2">Green portion of the leader tissue</tissue>
    </source>
</reference>
<dbReference type="AlphaFoldDB" id="B8LP02"/>
<sequence>MDMNMHPFGAGIPRLVGPAGIGCDFSGFSGPDFSSQWRVVPNGTSPVQDFQNQRDILHMISNGQLSKVRARFATPRRHATHPKPLKFGDELGKPESPRSPGQTNVFDALQQSPHYLLQDGSESSPRGKLPGSHTRTMNQKIKIEELGGLEGTFMKELEPYAEPLKLVDELGKHGSPRSPGQINVFDALEQSPCHSLQNGSGNSSCRKRPDSHTSTMNQKAKTEALGGLEDTFIKELELSAESLNPGDELGKPGSPCHPGQTNVFDALEQSPHFLLQDGSVSSPRKKLPDSHHIHNINQKAKNEELGDL</sequence>
<feature type="compositionally biased region" description="Basic and acidic residues" evidence="1">
    <location>
        <begin position="86"/>
        <end position="96"/>
    </location>
</feature>
<protein>
    <submittedName>
        <fullName evidence="2">Uncharacterized protein</fullName>
    </submittedName>
</protein>
<feature type="region of interest" description="Disordered" evidence="1">
    <location>
        <begin position="117"/>
        <end position="136"/>
    </location>
</feature>
<dbReference type="EMBL" id="EF677568">
    <property type="protein sequence ID" value="ABR17382.1"/>
    <property type="molecule type" value="mRNA"/>
</dbReference>
<organism evidence="2">
    <name type="scientific">Picea sitchensis</name>
    <name type="common">Sitka spruce</name>
    <name type="synonym">Pinus sitchensis</name>
    <dbReference type="NCBI Taxonomy" id="3332"/>
    <lineage>
        <taxon>Eukaryota</taxon>
        <taxon>Viridiplantae</taxon>
        <taxon>Streptophyta</taxon>
        <taxon>Embryophyta</taxon>
        <taxon>Tracheophyta</taxon>
        <taxon>Spermatophyta</taxon>
        <taxon>Pinopsida</taxon>
        <taxon>Pinidae</taxon>
        <taxon>Conifers I</taxon>
        <taxon>Pinales</taxon>
        <taxon>Pinaceae</taxon>
        <taxon>Picea</taxon>
    </lineage>
</organism>